<dbReference type="PANTHER" id="PTHR43300:SF7">
    <property type="entry name" value="UDP-N-ACETYLBACILLOSAMINE N-ACETYLTRANSFERASE"/>
    <property type="match status" value="1"/>
</dbReference>
<dbReference type="Gene3D" id="3.40.50.20">
    <property type="match status" value="1"/>
</dbReference>
<evidence type="ECO:0000256" key="2">
    <source>
        <dbReference type="ARBA" id="ARBA00022679"/>
    </source>
</evidence>
<dbReference type="Proteomes" id="UP000444401">
    <property type="component" value="Unassembled WGS sequence"/>
</dbReference>
<dbReference type="PROSITE" id="PS00101">
    <property type="entry name" value="HEXAPEP_TRANSFERASES"/>
    <property type="match status" value="1"/>
</dbReference>
<evidence type="ECO:0000313" key="6">
    <source>
        <dbReference type="Proteomes" id="UP000444401"/>
    </source>
</evidence>
<dbReference type="InterPro" id="IPR018357">
    <property type="entry name" value="Hexapep_transf_CS"/>
</dbReference>
<protein>
    <submittedName>
        <fullName evidence="5">Hexapeptide transferase</fullName>
    </submittedName>
</protein>
<evidence type="ECO:0000256" key="3">
    <source>
        <dbReference type="ARBA" id="ARBA00022737"/>
    </source>
</evidence>
<evidence type="ECO:0000256" key="4">
    <source>
        <dbReference type="ARBA" id="ARBA00023315"/>
    </source>
</evidence>
<keyword evidence="4" id="KW-0012">Acyltransferase</keyword>
<dbReference type="InterPro" id="IPR050179">
    <property type="entry name" value="Trans_hexapeptide_repeat"/>
</dbReference>
<dbReference type="Pfam" id="PF00132">
    <property type="entry name" value="Hexapep"/>
    <property type="match status" value="2"/>
</dbReference>
<proteinExistence type="inferred from homology"/>
<keyword evidence="6" id="KW-1185">Reference proteome</keyword>
<dbReference type="EMBL" id="WTYO01000003">
    <property type="protein sequence ID" value="MXO68811.1"/>
    <property type="molecule type" value="Genomic_DNA"/>
</dbReference>
<name>A0ABW9UXX9_9SPHN</name>
<dbReference type="SUPFAM" id="SSF51161">
    <property type="entry name" value="Trimeric LpxA-like enzymes"/>
    <property type="match status" value="1"/>
</dbReference>
<dbReference type="Gene3D" id="2.160.10.10">
    <property type="entry name" value="Hexapeptide repeat proteins"/>
    <property type="match status" value="1"/>
</dbReference>
<comment type="similarity">
    <text evidence="1">Belongs to the transferase hexapeptide repeat family.</text>
</comment>
<organism evidence="5 6">
    <name type="scientific">Pelagerythrobacter marinus</name>
    <dbReference type="NCBI Taxonomy" id="538382"/>
    <lineage>
        <taxon>Bacteria</taxon>
        <taxon>Pseudomonadati</taxon>
        <taxon>Pseudomonadota</taxon>
        <taxon>Alphaproteobacteria</taxon>
        <taxon>Sphingomonadales</taxon>
        <taxon>Erythrobacteraceae</taxon>
        <taxon>Pelagerythrobacter</taxon>
    </lineage>
</organism>
<accession>A0ABW9UXX9</accession>
<reference evidence="5 6" key="1">
    <citation type="submission" date="2019-12" db="EMBL/GenBank/DDBJ databases">
        <title>Genomic-based taxomic classification of the family Erythrobacteraceae.</title>
        <authorList>
            <person name="Xu L."/>
        </authorList>
    </citation>
    <scope>NUCLEOTIDE SEQUENCE [LARGE SCALE GENOMIC DNA]</scope>
    <source>
        <strain evidence="5 6">H32</strain>
    </source>
</reference>
<sequence length="191" mass="19438">MASQLTQAGVRSIVFCDHALQGQSVCGYPVPFASVQDILAAGSDLRVVVTLGDNERRRQLHERLAERIASAVIIEPGRVYTDHIAEGTQILAGAVVNVEARIGAGTIINTNAVVEHDCSVGSFSHVAPGAVIGGGAVVGDGVLIGAGAVVLPGVRVASGAIVGGGALVARDISHGGTWTGVPARPQQRVNR</sequence>
<comment type="caution">
    <text evidence="5">The sequence shown here is derived from an EMBL/GenBank/DDBJ whole genome shotgun (WGS) entry which is preliminary data.</text>
</comment>
<dbReference type="GO" id="GO:0016740">
    <property type="term" value="F:transferase activity"/>
    <property type="evidence" value="ECO:0007669"/>
    <property type="project" value="UniProtKB-KW"/>
</dbReference>
<gene>
    <name evidence="5" type="ORF">GRI72_08230</name>
</gene>
<keyword evidence="3" id="KW-0677">Repeat</keyword>
<dbReference type="InterPro" id="IPR011004">
    <property type="entry name" value="Trimer_LpxA-like_sf"/>
</dbReference>
<dbReference type="PANTHER" id="PTHR43300">
    <property type="entry name" value="ACETYLTRANSFERASE"/>
    <property type="match status" value="1"/>
</dbReference>
<evidence type="ECO:0000256" key="1">
    <source>
        <dbReference type="ARBA" id="ARBA00007274"/>
    </source>
</evidence>
<evidence type="ECO:0000313" key="5">
    <source>
        <dbReference type="EMBL" id="MXO68811.1"/>
    </source>
</evidence>
<keyword evidence="2 5" id="KW-0808">Transferase</keyword>
<dbReference type="InterPro" id="IPR001451">
    <property type="entry name" value="Hexapep"/>
</dbReference>